<dbReference type="GO" id="GO:0051607">
    <property type="term" value="P:defense response to virus"/>
    <property type="evidence" value="ECO:0007669"/>
    <property type="project" value="UniProtKB-KW"/>
</dbReference>
<keyword evidence="2" id="KW-0808">Transferase</keyword>
<dbReference type="GO" id="GO:0003723">
    <property type="term" value="F:RNA binding"/>
    <property type="evidence" value="ECO:0007669"/>
    <property type="project" value="InterPro"/>
</dbReference>
<organism evidence="11 12">
    <name type="scientific">Klebsiella pneumoniae</name>
    <dbReference type="NCBI Taxonomy" id="573"/>
    <lineage>
        <taxon>Bacteria</taxon>
        <taxon>Pseudomonadati</taxon>
        <taxon>Pseudomonadota</taxon>
        <taxon>Gammaproteobacteria</taxon>
        <taxon>Enterobacterales</taxon>
        <taxon>Enterobacteriaceae</taxon>
        <taxon>Klebsiella/Raoultella group</taxon>
        <taxon>Klebsiella</taxon>
        <taxon>Klebsiella pneumoniae complex</taxon>
    </lineage>
</organism>
<dbReference type="PRINTS" id="PR00866">
    <property type="entry name" value="RNADNAPOLMS"/>
</dbReference>
<evidence type="ECO:0000256" key="3">
    <source>
        <dbReference type="ARBA" id="ARBA00022695"/>
    </source>
</evidence>
<dbReference type="PROSITE" id="PS50878">
    <property type="entry name" value="RT_POL"/>
    <property type="match status" value="1"/>
</dbReference>
<dbReference type="InterPro" id="IPR000123">
    <property type="entry name" value="Reverse_transcriptase_msDNA"/>
</dbReference>
<evidence type="ECO:0000256" key="9">
    <source>
        <dbReference type="ARBA" id="ARBA00048173"/>
    </source>
</evidence>
<evidence type="ECO:0000313" key="12">
    <source>
        <dbReference type="Proteomes" id="UP000196447"/>
    </source>
</evidence>
<protein>
    <recommendedName>
        <fullName evidence="1">RNA-directed DNA polymerase</fullName>
        <ecNumber evidence="1">2.7.7.49</ecNumber>
    </recommendedName>
</protein>
<comment type="caution">
    <text evidence="11">The sequence shown here is derived from an EMBL/GenBank/DDBJ whole genome shotgun (WGS) entry which is preliminary data.</text>
</comment>
<keyword evidence="7" id="KW-0051">Antiviral defense</keyword>
<dbReference type="Gene3D" id="3.30.70.270">
    <property type="match status" value="1"/>
</dbReference>
<evidence type="ECO:0000256" key="7">
    <source>
        <dbReference type="ARBA" id="ARBA00023118"/>
    </source>
</evidence>
<keyword evidence="4" id="KW-0479">Metal-binding</keyword>
<sequence>MEVNTNFRLLLWGVSIIQPSSPDEVLGYLKAVLNDDGLLPEIEVMEDYFDKLKKIGYIEQVSKRNNLFSITPQGNEKLPPRLKKLRDKIRIFLLDKCYIQSKLERLASTETEKMSGDSPFLTLRHILKEVPHPSLPWATGTLPSRPRQAWVRIYEQLKIGSTFGDEASTSITDTSPSEVKKNILSLNFYSFNNLEHNYFNNNGVTIISSCIGVSPGLLTSMIKSPEKYYRPFELTKKNGKKREILAPRKFIKVTQYWIADHLLNRLKIHSSCFSYRKGVGIKDNAYNHVGMKFVANIDITDYFGTINKTMIKKCLLDNKIPISIVEVISGLITYYGYLPQGAPTSPIISNAILHDFDESMCESALHFDCVYTRYSDDITVSGNSREKVFLLTRVAAKLLERRGFSINEEKTRILSTNNRQVVTGILVNESLRPTRKYRRNVRAAFDQAIKTMDTSDDTLNSLKGHLNYLNSFKQYGFKFDHEKYQLIINELIKNKDIN</sequence>
<gene>
    <name evidence="11" type="ORF">B5L96_19425</name>
</gene>
<keyword evidence="5" id="KW-0460">Magnesium</keyword>
<dbReference type="GO" id="GO:0046872">
    <property type="term" value="F:metal ion binding"/>
    <property type="evidence" value="ECO:0007669"/>
    <property type="project" value="UniProtKB-KW"/>
</dbReference>
<dbReference type="InterPro" id="IPR000477">
    <property type="entry name" value="RT_dom"/>
</dbReference>
<comment type="catalytic activity">
    <reaction evidence="9">
        <text>DNA(n) + a 2'-deoxyribonucleoside 5'-triphosphate = DNA(n+1) + diphosphate</text>
        <dbReference type="Rhea" id="RHEA:22508"/>
        <dbReference type="Rhea" id="RHEA-COMP:17339"/>
        <dbReference type="Rhea" id="RHEA-COMP:17340"/>
        <dbReference type="ChEBI" id="CHEBI:33019"/>
        <dbReference type="ChEBI" id="CHEBI:61560"/>
        <dbReference type="ChEBI" id="CHEBI:173112"/>
        <dbReference type="EC" id="2.7.7.49"/>
    </reaction>
</comment>
<dbReference type="PANTHER" id="PTHR34047:SF7">
    <property type="entry name" value="RNA-DIRECTED DNA POLYMERASE"/>
    <property type="match status" value="1"/>
</dbReference>
<evidence type="ECO:0000259" key="10">
    <source>
        <dbReference type="PROSITE" id="PS50878"/>
    </source>
</evidence>
<name>A0A422ZQX6_KLEPN</name>
<evidence type="ECO:0000256" key="8">
    <source>
        <dbReference type="ARBA" id="ARBA00034120"/>
    </source>
</evidence>
<feature type="domain" description="Reverse transcriptase" evidence="10">
    <location>
        <begin position="215"/>
        <end position="427"/>
    </location>
</feature>
<evidence type="ECO:0000256" key="5">
    <source>
        <dbReference type="ARBA" id="ARBA00022842"/>
    </source>
</evidence>
<dbReference type="RefSeq" id="WP_048289034.1">
    <property type="nucleotide sequence ID" value="NZ_AP021929.1"/>
</dbReference>
<proteinExistence type="inferred from homology"/>
<dbReference type="EC" id="2.7.7.49" evidence="1"/>
<accession>A0A422ZQX6</accession>
<reference evidence="11 12" key="1">
    <citation type="submission" date="2017-03" db="EMBL/GenBank/DDBJ databases">
        <authorList>
            <person name="Fouts D."/>
            <person name="Stalin M.J."/>
            <person name="Chen L."/>
            <person name="Wright M."/>
            <person name="Sutton G."/>
            <person name="Nguyen K."/>
            <person name="Vanduin D."/>
            <person name="Rojas L."/>
            <person name="Hujer A."/>
            <person name="Hujer K."/>
            <person name="Bonomo R."/>
            <person name="Kreiswirth B."/>
            <person name="Adams M."/>
        </authorList>
    </citation>
    <scope>NUCLEOTIDE SEQUENCE [LARGE SCALE GENOMIC DNA]</scope>
    <source>
        <strain evidence="11 12">39383</strain>
    </source>
</reference>
<dbReference type="SUPFAM" id="SSF56672">
    <property type="entry name" value="DNA/RNA polymerases"/>
    <property type="match status" value="1"/>
</dbReference>
<evidence type="ECO:0000256" key="6">
    <source>
        <dbReference type="ARBA" id="ARBA00022918"/>
    </source>
</evidence>
<keyword evidence="6" id="KW-0695">RNA-directed DNA polymerase</keyword>
<comment type="similarity">
    <text evidence="8">Belongs to the bacterial reverse transcriptase family.</text>
</comment>
<dbReference type="PANTHER" id="PTHR34047">
    <property type="entry name" value="NUCLEAR INTRON MATURASE 1, MITOCHONDRIAL-RELATED"/>
    <property type="match status" value="1"/>
</dbReference>
<dbReference type="AlphaFoldDB" id="A0A422ZQX6"/>
<dbReference type="InterPro" id="IPR051083">
    <property type="entry name" value="GrpII_Intron_Splice-Mob/Def"/>
</dbReference>
<dbReference type="Pfam" id="PF00078">
    <property type="entry name" value="RVT_1"/>
    <property type="match status" value="1"/>
</dbReference>
<dbReference type="EMBL" id="NDBK01000081">
    <property type="protein sequence ID" value="OVF68987.1"/>
    <property type="molecule type" value="Genomic_DNA"/>
</dbReference>
<evidence type="ECO:0000313" key="11">
    <source>
        <dbReference type="EMBL" id="OVF68987.1"/>
    </source>
</evidence>
<keyword evidence="3" id="KW-0548">Nucleotidyltransferase</keyword>
<dbReference type="InterPro" id="IPR043128">
    <property type="entry name" value="Rev_trsase/Diguanyl_cyclase"/>
</dbReference>
<dbReference type="Proteomes" id="UP000196447">
    <property type="component" value="Unassembled WGS sequence"/>
</dbReference>
<dbReference type="CDD" id="cd03487">
    <property type="entry name" value="RT_Bac_retron_II"/>
    <property type="match status" value="1"/>
</dbReference>
<dbReference type="InterPro" id="IPR043502">
    <property type="entry name" value="DNA/RNA_pol_sf"/>
</dbReference>
<evidence type="ECO:0000256" key="1">
    <source>
        <dbReference type="ARBA" id="ARBA00012493"/>
    </source>
</evidence>
<evidence type="ECO:0000256" key="4">
    <source>
        <dbReference type="ARBA" id="ARBA00022723"/>
    </source>
</evidence>
<evidence type="ECO:0000256" key="2">
    <source>
        <dbReference type="ARBA" id="ARBA00022679"/>
    </source>
</evidence>
<dbReference type="GO" id="GO:0003964">
    <property type="term" value="F:RNA-directed DNA polymerase activity"/>
    <property type="evidence" value="ECO:0007669"/>
    <property type="project" value="UniProtKB-KW"/>
</dbReference>
<dbReference type="Gene3D" id="3.10.10.10">
    <property type="entry name" value="HIV Type 1 Reverse Transcriptase, subunit A, domain 1"/>
    <property type="match status" value="1"/>
</dbReference>